<keyword evidence="3" id="KW-1185">Reference proteome</keyword>
<dbReference type="InterPro" id="IPR000182">
    <property type="entry name" value="GNAT_dom"/>
</dbReference>
<dbReference type="Proteomes" id="UP001497623">
    <property type="component" value="Unassembled WGS sequence"/>
</dbReference>
<dbReference type="Pfam" id="PF00583">
    <property type="entry name" value="Acetyltransf_1"/>
    <property type="match status" value="1"/>
</dbReference>
<dbReference type="EMBL" id="CAXKWB010029136">
    <property type="protein sequence ID" value="CAL4135198.1"/>
    <property type="molecule type" value="Genomic_DNA"/>
</dbReference>
<dbReference type="Gene3D" id="3.40.630.30">
    <property type="match status" value="1"/>
</dbReference>
<feature type="domain" description="N-acetyltransferase" evidence="1">
    <location>
        <begin position="124"/>
        <end position="171"/>
    </location>
</feature>
<evidence type="ECO:0000259" key="1">
    <source>
        <dbReference type="Pfam" id="PF00583"/>
    </source>
</evidence>
<dbReference type="SUPFAM" id="SSF55729">
    <property type="entry name" value="Acyl-CoA N-acyltransferases (Nat)"/>
    <property type="match status" value="1"/>
</dbReference>
<dbReference type="PANTHER" id="PTHR20905:SF1">
    <property type="entry name" value="AT07410P-RELATED"/>
    <property type="match status" value="1"/>
</dbReference>
<dbReference type="GO" id="GO:0008080">
    <property type="term" value="F:N-acetyltransferase activity"/>
    <property type="evidence" value="ECO:0007669"/>
    <property type="project" value="TreeGrafter"/>
</dbReference>
<name>A0AAV2RRV4_MEGNR</name>
<feature type="non-terminal residue" evidence="2">
    <location>
        <position position="207"/>
    </location>
</feature>
<evidence type="ECO:0000313" key="2">
    <source>
        <dbReference type="EMBL" id="CAL4135198.1"/>
    </source>
</evidence>
<gene>
    <name evidence="2" type="ORF">MNOR_LOCUS27540</name>
</gene>
<accession>A0AAV2RRV4</accession>
<dbReference type="CDD" id="cd04301">
    <property type="entry name" value="NAT_SF"/>
    <property type="match status" value="1"/>
</dbReference>
<proteinExistence type="predicted"/>
<dbReference type="PANTHER" id="PTHR20905">
    <property type="entry name" value="N-ACETYLTRANSFERASE-RELATED"/>
    <property type="match status" value="1"/>
</dbReference>
<evidence type="ECO:0000313" key="3">
    <source>
        <dbReference type="Proteomes" id="UP001497623"/>
    </source>
</evidence>
<protein>
    <recommendedName>
        <fullName evidence="1">N-acetyltransferase domain-containing protein</fullName>
    </recommendedName>
</protein>
<dbReference type="InterPro" id="IPR016181">
    <property type="entry name" value="Acyl_CoA_acyltransferase"/>
</dbReference>
<reference evidence="2 3" key="1">
    <citation type="submission" date="2024-05" db="EMBL/GenBank/DDBJ databases">
        <authorList>
            <person name="Wallberg A."/>
        </authorList>
    </citation>
    <scope>NUCLEOTIDE SEQUENCE [LARGE SCALE GENOMIC DNA]</scope>
</reference>
<organism evidence="2 3">
    <name type="scientific">Meganyctiphanes norvegica</name>
    <name type="common">Northern krill</name>
    <name type="synonym">Thysanopoda norvegica</name>
    <dbReference type="NCBI Taxonomy" id="48144"/>
    <lineage>
        <taxon>Eukaryota</taxon>
        <taxon>Metazoa</taxon>
        <taxon>Ecdysozoa</taxon>
        <taxon>Arthropoda</taxon>
        <taxon>Crustacea</taxon>
        <taxon>Multicrustacea</taxon>
        <taxon>Malacostraca</taxon>
        <taxon>Eumalacostraca</taxon>
        <taxon>Eucarida</taxon>
        <taxon>Euphausiacea</taxon>
        <taxon>Euphausiidae</taxon>
        <taxon>Meganyctiphanes</taxon>
    </lineage>
</organism>
<sequence>MEYTLLSEKDWDEVEPLIKDCFLAREPTCLALHAKPEELMPMFSMLGDMCLTSTCSYGARDTENGGKLVAFMLNRIALLENREMEKAFTYEGSPKENFKLEFAKEVYKDIDLFDDNEGVDRIFEFMALTVDPDYKGKGISRKLVELSEEKGIELGCQLGKVEASNIITQHIWSTMDYKTFVSIDFQEYNEEKGNEVFDVAAAAPSTG</sequence>
<dbReference type="AlphaFoldDB" id="A0AAV2RRV4"/>
<comment type="caution">
    <text evidence="2">The sequence shown here is derived from an EMBL/GenBank/DDBJ whole genome shotgun (WGS) entry which is preliminary data.</text>
</comment>